<evidence type="ECO:0000256" key="7">
    <source>
        <dbReference type="ARBA" id="ARBA00022989"/>
    </source>
</evidence>
<evidence type="ECO:0000256" key="3">
    <source>
        <dbReference type="ARBA" id="ARBA00022475"/>
    </source>
</evidence>
<dbReference type="InterPro" id="IPR003445">
    <property type="entry name" value="Cat_transpt"/>
</dbReference>
<feature type="transmembrane region" description="Helical" evidence="10">
    <location>
        <begin position="83"/>
        <end position="107"/>
    </location>
</feature>
<evidence type="ECO:0000256" key="4">
    <source>
        <dbReference type="ARBA" id="ARBA00022538"/>
    </source>
</evidence>
<evidence type="ECO:0000256" key="5">
    <source>
        <dbReference type="ARBA" id="ARBA00022692"/>
    </source>
</evidence>
<evidence type="ECO:0000313" key="11">
    <source>
        <dbReference type="EMBL" id="QDT64345.1"/>
    </source>
</evidence>
<name>A0A517T7J4_9PLAN</name>
<feature type="transmembrane region" description="Helical" evidence="10">
    <location>
        <begin position="197"/>
        <end position="217"/>
    </location>
</feature>
<comment type="subcellular location">
    <subcellularLocation>
        <location evidence="1">Cell membrane</location>
        <topology evidence="1">Multi-pass membrane protein</topology>
    </subcellularLocation>
</comment>
<keyword evidence="4" id="KW-0633">Potassium transport</keyword>
<evidence type="ECO:0000313" key="12">
    <source>
        <dbReference type="Proteomes" id="UP000319976"/>
    </source>
</evidence>
<feature type="transmembrane region" description="Helical" evidence="10">
    <location>
        <begin position="420"/>
        <end position="440"/>
    </location>
</feature>
<feature type="transmembrane region" description="Helical" evidence="10">
    <location>
        <begin position="357"/>
        <end position="377"/>
    </location>
</feature>
<dbReference type="Proteomes" id="UP000319976">
    <property type="component" value="Chromosome"/>
</dbReference>
<gene>
    <name evidence="11" type="primary">ktrB</name>
    <name evidence="11" type="ORF">V22_15790</name>
</gene>
<feature type="transmembrane region" description="Helical" evidence="10">
    <location>
        <begin position="20"/>
        <end position="38"/>
    </location>
</feature>
<organism evidence="11 12">
    <name type="scientific">Calycomorphotria hydatis</name>
    <dbReference type="NCBI Taxonomy" id="2528027"/>
    <lineage>
        <taxon>Bacteria</taxon>
        <taxon>Pseudomonadati</taxon>
        <taxon>Planctomycetota</taxon>
        <taxon>Planctomycetia</taxon>
        <taxon>Planctomycetales</taxon>
        <taxon>Planctomycetaceae</taxon>
        <taxon>Calycomorphotria</taxon>
    </lineage>
</organism>
<keyword evidence="7 10" id="KW-1133">Transmembrane helix</keyword>
<dbReference type="KEGG" id="chya:V22_15790"/>
<dbReference type="GO" id="GO:0015379">
    <property type="term" value="F:potassium:chloride symporter activity"/>
    <property type="evidence" value="ECO:0007669"/>
    <property type="project" value="InterPro"/>
</dbReference>
<keyword evidence="6" id="KW-0630">Potassium</keyword>
<keyword evidence="2" id="KW-0813">Transport</keyword>
<dbReference type="PANTHER" id="PTHR32024:SF1">
    <property type="entry name" value="KTR SYSTEM POTASSIUM UPTAKE PROTEIN B"/>
    <property type="match status" value="1"/>
</dbReference>
<evidence type="ECO:0000256" key="9">
    <source>
        <dbReference type="ARBA" id="ARBA00023136"/>
    </source>
</evidence>
<keyword evidence="9 10" id="KW-0472">Membrane</keyword>
<evidence type="ECO:0000256" key="6">
    <source>
        <dbReference type="ARBA" id="ARBA00022958"/>
    </source>
</evidence>
<dbReference type="GO" id="GO:0005886">
    <property type="term" value="C:plasma membrane"/>
    <property type="evidence" value="ECO:0007669"/>
    <property type="project" value="UniProtKB-SubCell"/>
</dbReference>
<protein>
    <submittedName>
        <fullName evidence="11">Ktr system potassium uptake protein B</fullName>
    </submittedName>
</protein>
<keyword evidence="12" id="KW-1185">Reference proteome</keyword>
<keyword evidence="3" id="KW-1003">Cell membrane</keyword>
<dbReference type="InterPro" id="IPR004772">
    <property type="entry name" value="TrkH"/>
</dbReference>
<dbReference type="EMBL" id="CP036316">
    <property type="protein sequence ID" value="QDT64345.1"/>
    <property type="molecule type" value="Genomic_DNA"/>
</dbReference>
<reference evidence="11 12" key="1">
    <citation type="submission" date="2019-02" db="EMBL/GenBank/DDBJ databases">
        <title>Deep-cultivation of Planctomycetes and their phenomic and genomic characterization uncovers novel biology.</title>
        <authorList>
            <person name="Wiegand S."/>
            <person name="Jogler M."/>
            <person name="Boedeker C."/>
            <person name="Pinto D."/>
            <person name="Vollmers J."/>
            <person name="Rivas-Marin E."/>
            <person name="Kohn T."/>
            <person name="Peeters S.H."/>
            <person name="Heuer A."/>
            <person name="Rast P."/>
            <person name="Oberbeckmann S."/>
            <person name="Bunk B."/>
            <person name="Jeske O."/>
            <person name="Meyerdierks A."/>
            <person name="Storesund J.E."/>
            <person name="Kallscheuer N."/>
            <person name="Luecker S."/>
            <person name="Lage O.M."/>
            <person name="Pohl T."/>
            <person name="Merkel B.J."/>
            <person name="Hornburger P."/>
            <person name="Mueller R.-W."/>
            <person name="Bruemmer F."/>
            <person name="Labrenz M."/>
            <person name="Spormann A.M."/>
            <person name="Op den Camp H."/>
            <person name="Overmann J."/>
            <person name="Amann R."/>
            <person name="Jetten M.S.M."/>
            <person name="Mascher T."/>
            <person name="Medema M.H."/>
            <person name="Devos D.P."/>
            <person name="Kaster A.-K."/>
            <person name="Ovreas L."/>
            <person name="Rohde M."/>
            <person name="Galperin M.Y."/>
            <person name="Jogler C."/>
        </authorList>
    </citation>
    <scope>NUCLEOTIDE SEQUENCE [LARGE SCALE GENOMIC DNA]</scope>
    <source>
        <strain evidence="11 12">V22</strain>
    </source>
</reference>
<feature type="transmembrane region" description="Helical" evidence="10">
    <location>
        <begin position="134"/>
        <end position="158"/>
    </location>
</feature>
<evidence type="ECO:0000256" key="2">
    <source>
        <dbReference type="ARBA" id="ARBA00022448"/>
    </source>
</evidence>
<dbReference type="AlphaFoldDB" id="A0A517T7J4"/>
<keyword evidence="5 10" id="KW-0812">Transmembrane</keyword>
<proteinExistence type="predicted"/>
<sequence length="458" mass="49713">MDHRVRTIFGWRLWRSLSPSQIFVGSFLLLIIVGTLGLKTIPGLYTGEPLSWLDALFTATSAICVTGLIVVDTATYFTFAGQVYLLALIQIGGLGMLVFTSTIIMLLGRKLSLRDEEVHTGAVHIIPEIAPRQLLIAILRTTFIIEAIGALLLFLTWYPTQGVEAAWPAVFHSVSAFCNAGFSTNTDSLMSHHVSPLTTSIIMVLIVIGGIGFLTLEELRVWARTRGRRPVTSTHTKLVLSATLVLILGGWVLYLVFEWDASLSELTLTDKLHNAMFMSVTARTAGFNTVDYADVSDGGNLVTIILMSIGGSPGSTAGGLKTTTFAIIVLLAWSRLRASQTTVFFNRSIPDETIQRAVGMAVVATAVVVLAMLVITYETRPHGDGYRFLHQLFEVVSAFNTVGLSAGITDDLTPSAKVTVISLMFLGRVGPLALATALIAKRKRAIRFRYAHEEVVVG</sequence>
<dbReference type="Pfam" id="PF02386">
    <property type="entry name" value="TrkH"/>
    <property type="match status" value="1"/>
</dbReference>
<evidence type="ECO:0000256" key="1">
    <source>
        <dbReference type="ARBA" id="ARBA00004651"/>
    </source>
</evidence>
<feature type="transmembrane region" description="Helical" evidence="10">
    <location>
        <begin position="238"/>
        <end position="257"/>
    </location>
</feature>
<keyword evidence="8" id="KW-0406">Ion transport</keyword>
<dbReference type="NCBIfam" id="TIGR00933">
    <property type="entry name" value="2a38"/>
    <property type="match status" value="1"/>
</dbReference>
<accession>A0A517T7J4</accession>
<feature type="transmembrane region" description="Helical" evidence="10">
    <location>
        <begin position="317"/>
        <end position="336"/>
    </location>
</feature>
<dbReference type="PANTHER" id="PTHR32024">
    <property type="entry name" value="TRK SYSTEM POTASSIUM UPTAKE PROTEIN TRKG-RELATED"/>
    <property type="match status" value="1"/>
</dbReference>
<feature type="transmembrane region" description="Helical" evidence="10">
    <location>
        <begin position="50"/>
        <end position="71"/>
    </location>
</feature>
<evidence type="ECO:0000256" key="10">
    <source>
        <dbReference type="SAM" id="Phobius"/>
    </source>
</evidence>
<evidence type="ECO:0000256" key="8">
    <source>
        <dbReference type="ARBA" id="ARBA00023065"/>
    </source>
</evidence>